<dbReference type="AlphaFoldDB" id="A0A545UCG8"/>
<dbReference type="InterPro" id="IPR036922">
    <property type="entry name" value="Rieske_2Fe-2S_sf"/>
</dbReference>
<dbReference type="InterPro" id="IPR017941">
    <property type="entry name" value="Rieske_2Fe-2S"/>
</dbReference>
<evidence type="ECO:0000256" key="3">
    <source>
        <dbReference type="ARBA" id="ARBA00022723"/>
    </source>
</evidence>
<reference evidence="8 9" key="1">
    <citation type="submission" date="2019-07" db="EMBL/GenBank/DDBJ databases">
        <title>Draft genome for Aliikangiella sp. M105.</title>
        <authorList>
            <person name="Wang G."/>
        </authorList>
    </citation>
    <scope>NUCLEOTIDE SEQUENCE [LARGE SCALE GENOMIC DNA]</scope>
    <source>
        <strain evidence="8 9">M105</strain>
    </source>
</reference>
<comment type="cofactor">
    <cofactor evidence="1">
        <name>Fe cation</name>
        <dbReference type="ChEBI" id="CHEBI:24875"/>
    </cofactor>
</comment>
<keyword evidence="3" id="KW-0479">Metal-binding</keyword>
<dbReference type="GO" id="GO:0051537">
    <property type="term" value="F:2 iron, 2 sulfur cluster binding"/>
    <property type="evidence" value="ECO:0007669"/>
    <property type="project" value="UniProtKB-KW"/>
</dbReference>
<gene>
    <name evidence="8" type="ORF">FLL46_15245</name>
</gene>
<dbReference type="SUPFAM" id="SSF50022">
    <property type="entry name" value="ISP domain"/>
    <property type="match status" value="1"/>
</dbReference>
<dbReference type="PANTHER" id="PTHR43756">
    <property type="entry name" value="CHOLINE MONOOXYGENASE, CHLOROPLASTIC"/>
    <property type="match status" value="1"/>
</dbReference>
<dbReference type="RefSeq" id="WP_142932184.1">
    <property type="nucleotide sequence ID" value="NZ_ML660165.1"/>
</dbReference>
<keyword evidence="5" id="KW-0408">Iron</keyword>
<dbReference type="InterPro" id="IPR001663">
    <property type="entry name" value="Rng_hydr_dOase-A"/>
</dbReference>
<evidence type="ECO:0000256" key="5">
    <source>
        <dbReference type="ARBA" id="ARBA00023004"/>
    </source>
</evidence>
<dbReference type="Pfam" id="PF00355">
    <property type="entry name" value="Rieske"/>
    <property type="match status" value="1"/>
</dbReference>
<feature type="domain" description="Rieske" evidence="7">
    <location>
        <begin position="52"/>
        <end position="159"/>
    </location>
</feature>
<evidence type="ECO:0000313" key="9">
    <source>
        <dbReference type="Proteomes" id="UP000315439"/>
    </source>
</evidence>
<sequence length="392" mass="44574">MVKNTNEHLLFQEYQKLASAPIEDAVALPFAVYHDPSVYQAEAEYIFHREWIFVCHEQQLSNEGDYLALDIAGEAIAVIRGQDGQLRALSNICRHRGTPLLDEGYGNIKKNIVCPYHAWTYDDSGKLKGVPFAGDIHVEKEKHCLPRFHLDSWMGLLFINLGDEPEPLINRTGCLQNFVDVFEPQKLLNCYQGNSESWEANWKLAFENAIESYHLFKVHKETLEKQSPSKDTYYVAGSSESSLSGGKLRDDRSRLMKWITGDSPEVYNHYLLISLPPSFVGILTYGSFDWLQILPKGPLSSVVSQGGLSNYFVSKGEVNQDQLTQDFLEEDKLICERVQRGMHSRIAQGGKLVSMENILVDFRQFLASRLFDSTPDAYSESNQAKLFLNFNQ</sequence>
<keyword evidence="9" id="KW-1185">Reference proteome</keyword>
<dbReference type="PRINTS" id="PR00090">
    <property type="entry name" value="RNGDIOXGNASE"/>
</dbReference>
<keyword evidence="6" id="KW-0411">Iron-sulfur</keyword>
<evidence type="ECO:0000259" key="7">
    <source>
        <dbReference type="PROSITE" id="PS51296"/>
    </source>
</evidence>
<evidence type="ECO:0000256" key="1">
    <source>
        <dbReference type="ARBA" id="ARBA00001962"/>
    </source>
</evidence>
<dbReference type="SUPFAM" id="SSF55961">
    <property type="entry name" value="Bet v1-like"/>
    <property type="match status" value="1"/>
</dbReference>
<accession>A0A545UCG8</accession>
<dbReference type="CDD" id="cd03469">
    <property type="entry name" value="Rieske_RO_Alpha_N"/>
    <property type="match status" value="1"/>
</dbReference>
<dbReference type="InterPro" id="IPR015879">
    <property type="entry name" value="Ring_hydroxy_dOase_asu_C_dom"/>
</dbReference>
<dbReference type="Gene3D" id="2.102.10.10">
    <property type="entry name" value="Rieske [2Fe-2S] iron-sulphur domain"/>
    <property type="match status" value="1"/>
</dbReference>
<name>A0A545UCG8_9GAMM</name>
<keyword evidence="2" id="KW-0001">2Fe-2S</keyword>
<dbReference type="OrthoDB" id="9769355at2"/>
<evidence type="ECO:0000256" key="4">
    <source>
        <dbReference type="ARBA" id="ARBA00023002"/>
    </source>
</evidence>
<evidence type="ECO:0000256" key="2">
    <source>
        <dbReference type="ARBA" id="ARBA00022714"/>
    </source>
</evidence>
<dbReference type="PANTHER" id="PTHR43756:SF5">
    <property type="entry name" value="CHOLINE MONOOXYGENASE, CHLOROPLASTIC"/>
    <property type="match status" value="1"/>
</dbReference>
<dbReference type="Gene3D" id="3.90.380.10">
    <property type="entry name" value="Naphthalene 1,2-dioxygenase Alpha Subunit, Chain A, domain 1"/>
    <property type="match status" value="2"/>
</dbReference>
<dbReference type="GO" id="GO:0005506">
    <property type="term" value="F:iron ion binding"/>
    <property type="evidence" value="ECO:0007669"/>
    <property type="project" value="InterPro"/>
</dbReference>
<keyword evidence="4" id="KW-0560">Oxidoreductase</keyword>
<organism evidence="8 9">
    <name type="scientific">Aliikangiella coralliicola</name>
    <dbReference type="NCBI Taxonomy" id="2592383"/>
    <lineage>
        <taxon>Bacteria</taxon>
        <taxon>Pseudomonadati</taxon>
        <taxon>Pseudomonadota</taxon>
        <taxon>Gammaproteobacteria</taxon>
        <taxon>Oceanospirillales</taxon>
        <taxon>Pleioneaceae</taxon>
        <taxon>Aliikangiella</taxon>
    </lineage>
</organism>
<dbReference type="Pfam" id="PF00848">
    <property type="entry name" value="Ring_hydroxyl_A"/>
    <property type="match status" value="1"/>
</dbReference>
<keyword evidence="8" id="KW-0223">Dioxygenase</keyword>
<evidence type="ECO:0000313" key="8">
    <source>
        <dbReference type="EMBL" id="TQV87157.1"/>
    </source>
</evidence>
<dbReference type="GO" id="GO:0051213">
    <property type="term" value="F:dioxygenase activity"/>
    <property type="evidence" value="ECO:0007669"/>
    <property type="project" value="UniProtKB-KW"/>
</dbReference>
<protein>
    <submittedName>
        <fullName evidence="8">Aromatic ring-hydroxylating dioxygenase subunit alpha</fullName>
    </submittedName>
</protein>
<proteinExistence type="predicted"/>
<dbReference type="EMBL" id="VIKS01000009">
    <property type="protein sequence ID" value="TQV87157.1"/>
    <property type="molecule type" value="Genomic_DNA"/>
</dbReference>
<comment type="caution">
    <text evidence="8">The sequence shown here is derived from an EMBL/GenBank/DDBJ whole genome shotgun (WGS) entry which is preliminary data.</text>
</comment>
<dbReference type="PROSITE" id="PS51296">
    <property type="entry name" value="RIESKE"/>
    <property type="match status" value="1"/>
</dbReference>
<evidence type="ECO:0000256" key="6">
    <source>
        <dbReference type="ARBA" id="ARBA00023014"/>
    </source>
</evidence>
<dbReference type="Proteomes" id="UP000315439">
    <property type="component" value="Unassembled WGS sequence"/>
</dbReference>